<dbReference type="PANTHER" id="PTHR33202">
    <property type="entry name" value="ZINC UPTAKE REGULATION PROTEIN"/>
    <property type="match status" value="1"/>
</dbReference>
<dbReference type="SUPFAM" id="SSF46785">
    <property type="entry name" value="Winged helix' DNA-binding domain"/>
    <property type="match status" value="1"/>
</dbReference>
<evidence type="ECO:0008006" key="2">
    <source>
        <dbReference type="Google" id="ProtNLM"/>
    </source>
</evidence>
<dbReference type="GO" id="GO:0008270">
    <property type="term" value="F:zinc ion binding"/>
    <property type="evidence" value="ECO:0007669"/>
    <property type="project" value="TreeGrafter"/>
</dbReference>
<dbReference type="PANTHER" id="PTHR33202:SF7">
    <property type="entry name" value="FERRIC UPTAKE REGULATION PROTEIN"/>
    <property type="match status" value="1"/>
</dbReference>
<dbReference type="Pfam" id="PF01475">
    <property type="entry name" value="FUR"/>
    <property type="match status" value="1"/>
</dbReference>
<feature type="non-terminal residue" evidence="1">
    <location>
        <position position="1"/>
    </location>
</feature>
<reference evidence="1" key="1">
    <citation type="submission" date="2018-05" db="EMBL/GenBank/DDBJ databases">
        <authorList>
            <person name="Lanie J.A."/>
            <person name="Ng W.-L."/>
            <person name="Kazmierczak K.M."/>
            <person name="Andrzejewski T.M."/>
            <person name="Davidsen T.M."/>
            <person name="Wayne K.J."/>
            <person name="Tettelin H."/>
            <person name="Glass J.I."/>
            <person name="Rusch D."/>
            <person name="Podicherti R."/>
            <person name="Tsui H.-C.T."/>
            <person name="Winkler M.E."/>
        </authorList>
    </citation>
    <scope>NUCLEOTIDE SEQUENCE</scope>
</reference>
<organism evidence="1">
    <name type="scientific">marine metagenome</name>
    <dbReference type="NCBI Taxonomy" id="408172"/>
    <lineage>
        <taxon>unclassified sequences</taxon>
        <taxon>metagenomes</taxon>
        <taxon>ecological metagenomes</taxon>
    </lineage>
</organism>
<dbReference type="InterPro" id="IPR036388">
    <property type="entry name" value="WH-like_DNA-bd_sf"/>
</dbReference>
<accession>A0A382W9D5</accession>
<dbReference type="GO" id="GO:1900376">
    <property type="term" value="P:regulation of secondary metabolite biosynthetic process"/>
    <property type="evidence" value="ECO:0007669"/>
    <property type="project" value="TreeGrafter"/>
</dbReference>
<gene>
    <name evidence="1" type="ORF">METZ01_LOCUS407964</name>
</gene>
<dbReference type="EMBL" id="UINC01157881">
    <property type="protein sequence ID" value="SVD55110.1"/>
    <property type="molecule type" value="Genomic_DNA"/>
</dbReference>
<sequence length="140" mass="16396">PYIDRLKSSRLRPTKQRLAICKILFSRSSTFHFSIENLKTIVEKNTKNKISLATIYNTVHAFRKNGYLKEISLKGNKTFFDTNTKNHHHFYDEDTGKLFDIKNEDMIVSKVPNIPDGKKMREIEITVRIASDNHNRKIDN</sequence>
<dbReference type="CDD" id="cd07153">
    <property type="entry name" value="Fur_like"/>
    <property type="match status" value="1"/>
</dbReference>
<dbReference type="GO" id="GO:0003700">
    <property type="term" value="F:DNA-binding transcription factor activity"/>
    <property type="evidence" value="ECO:0007669"/>
    <property type="project" value="InterPro"/>
</dbReference>
<dbReference type="Gene3D" id="1.10.10.10">
    <property type="entry name" value="Winged helix-like DNA-binding domain superfamily/Winged helix DNA-binding domain"/>
    <property type="match status" value="1"/>
</dbReference>
<protein>
    <recommendedName>
        <fullName evidence="2">Ferric uptake regulation protein</fullName>
    </recommendedName>
</protein>
<dbReference type="GO" id="GO:0000976">
    <property type="term" value="F:transcription cis-regulatory region binding"/>
    <property type="evidence" value="ECO:0007669"/>
    <property type="project" value="TreeGrafter"/>
</dbReference>
<proteinExistence type="predicted"/>
<evidence type="ECO:0000313" key="1">
    <source>
        <dbReference type="EMBL" id="SVD55110.1"/>
    </source>
</evidence>
<dbReference type="GO" id="GO:0045892">
    <property type="term" value="P:negative regulation of DNA-templated transcription"/>
    <property type="evidence" value="ECO:0007669"/>
    <property type="project" value="TreeGrafter"/>
</dbReference>
<dbReference type="InterPro" id="IPR002481">
    <property type="entry name" value="FUR"/>
</dbReference>
<name>A0A382W9D5_9ZZZZ</name>
<dbReference type="InterPro" id="IPR036390">
    <property type="entry name" value="WH_DNA-bd_sf"/>
</dbReference>
<dbReference type="AlphaFoldDB" id="A0A382W9D5"/>